<feature type="region of interest" description="Disordered" evidence="1">
    <location>
        <begin position="77"/>
        <end position="105"/>
    </location>
</feature>
<proteinExistence type="predicted"/>
<comment type="caution">
    <text evidence="3">The sequence shown here is derived from an EMBL/GenBank/DDBJ whole genome shotgun (WGS) entry which is preliminary data.</text>
</comment>
<accession>A0ABV6DA45</accession>
<feature type="compositionally biased region" description="Low complexity" evidence="1">
    <location>
        <begin position="77"/>
        <end position="91"/>
    </location>
</feature>
<name>A0ABV6DA45_9HYPH</name>
<dbReference type="RefSeq" id="WP_261520330.1">
    <property type="nucleotide sequence ID" value="NZ_JAODNW010000010.1"/>
</dbReference>
<feature type="signal peptide" evidence="2">
    <location>
        <begin position="1"/>
        <end position="22"/>
    </location>
</feature>
<keyword evidence="4" id="KW-1185">Reference proteome</keyword>
<evidence type="ECO:0000256" key="1">
    <source>
        <dbReference type="SAM" id="MobiDB-lite"/>
    </source>
</evidence>
<reference evidence="3 4" key="1">
    <citation type="submission" date="2024-09" db="EMBL/GenBank/DDBJ databases">
        <authorList>
            <person name="Sun Q."/>
            <person name="Mori K."/>
        </authorList>
    </citation>
    <scope>NUCLEOTIDE SEQUENCE [LARGE SCALE GENOMIC DNA]</scope>
    <source>
        <strain evidence="3 4">CCM 8543</strain>
    </source>
</reference>
<protein>
    <submittedName>
        <fullName evidence="3">Uncharacterized protein</fullName>
    </submittedName>
</protein>
<sequence length="105" mass="10475">MRTRVVAAAALAIALSAGPAAASSILALEPAAPASTPSMIVLPALETAAPPPEKTRGYQPSPLVIRGGLAGAPFVRALPAQPEPASAQPEPGDAQPLPRSVSRPE</sequence>
<keyword evidence="2" id="KW-0732">Signal</keyword>
<feature type="chain" id="PRO_5045455122" evidence="2">
    <location>
        <begin position="23"/>
        <end position="105"/>
    </location>
</feature>
<dbReference type="Proteomes" id="UP001589755">
    <property type="component" value="Unassembled WGS sequence"/>
</dbReference>
<evidence type="ECO:0000313" key="3">
    <source>
        <dbReference type="EMBL" id="MFC0209538.1"/>
    </source>
</evidence>
<gene>
    <name evidence="3" type="ORF">ACFFJ2_14120</name>
</gene>
<evidence type="ECO:0000256" key="2">
    <source>
        <dbReference type="SAM" id="SignalP"/>
    </source>
</evidence>
<dbReference type="EMBL" id="JBHLXD010000024">
    <property type="protein sequence ID" value="MFC0209538.1"/>
    <property type="molecule type" value="Genomic_DNA"/>
</dbReference>
<organism evidence="3 4">
    <name type="scientific">Chelativorans intermedius</name>
    <dbReference type="NCBI Taxonomy" id="515947"/>
    <lineage>
        <taxon>Bacteria</taxon>
        <taxon>Pseudomonadati</taxon>
        <taxon>Pseudomonadota</taxon>
        <taxon>Alphaproteobacteria</taxon>
        <taxon>Hyphomicrobiales</taxon>
        <taxon>Phyllobacteriaceae</taxon>
        <taxon>Chelativorans</taxon>
    </lineage>
</organism>
<evidence type="ECO:0000313" key="4">
    <source>
        <dbReference type="Proteomes" id="UP001589755"/>
    </source>
</evidence>